<name>A0AAW9Q5J7_9CYAN</name>
<dbReference type="SMART" id="SM00387">
    <property type="entry name" value="HATPase_c"/>
    <property type="match status" value="1"/>
</dbReference>
<comment type="catalytic activity">
    <reaction evidence="1">
        <text>ATP + protein L-histidine = ADP + protein N-phospho-L-histidine.</text>
        <dbReference type="EC" id="2.7.13.3"/>
    </reaction>
</comment>
<comment type="caution">
    <text evidence="8">The sequence shown here is derived from an EMBL/GenBank/DDBJ whole genome shotgun (WGS) entry which is preliminary data.</text>
</comment>
<dbReference type="Gene3D" id="3.30.565.10">
    <property type="entry name" value="Histidine kinase-like ATPase, C-terminal domain"/>
    <property type="match status" value="1"/>
</dbReference>
<dbReference type="PANTHER" id="PTHR45453:SF1">
    <property type="entry name" value="PHOSPHATE REGULON SENSOR PROTEIN PHOR"/>
    <property type="match status" value="1"/>
</dbReference>
<evidence type="ECO:0000256" key="4">
    <source>
        <dbReference type="ARBA" id="ARBA00022679"/>
    </source>
</evidence>
<dbReference type="InterPro" id="IPR036890">
    <property type="entry name" value="HATPase_C_sf"/>
</dbReference>
<dbReference type="EMBL" id="JAZBJZ010000056">
    <property type="protein sequence ID" value="MEE3717891.1"/>
    <property type="molecule type" value="Genomic_DNA"/>
</dbReference>
<dbReference type="SMART" id="SM00388">
    <property type="entry name" value="HisKA"/>
    <property type="match status" value="1"/>
</dbReference>
<dbReference type="InterPro" id="IPR050351">
    <property type="entry name" value="BphY/WalK/GraS-like"/>
</dbReference>
<dbReference type="GO" id="GO:0000155">
    <property type="term" value="F:phosphorelay sensor kinase activity"/>
    <property type="evidence" value="ECO:0007669"/>
    <property type="project" value="InterPro"/>
</dbReference>
<dbReference type="Pfam" id="PF02518">
    <property type="entry name" value="HATPase_c"/>
    <property type="match status" value="1"/>
</dbReference>
<dbReference type="Proteomes" id="UP001333818">
    <property type="component" value="Unassembled WGS sequence"/>
</dbReference>
<dbReference type="InterPro" id="IPR036097">
    <property type="entry name" value="HisK_dim/P_sf"/>
</dbReference>
<dbReference type="Pfam" id="PF00512">
    <property type="entry name" value="HisKA"/>
    <property type="match status" value="1"/>
</dbReference>
<accession>A0AAW9Q5J7</accession>
<dbReference type="PROSITE" id="PS50109">
    <property type="entry name" value="HIS_KIN"/>
    <property type="match status" value="1"/>
</dbReference>
<dbReference type="GO" id="GO:0005886">
    <property type="term" value="C:plasma membrane"/>
    <property type="evidence" value="ECO:0007669"/>
    <property type="project" value="TreeGrafter"/>
</dbReference>
<dbReference type="PRINTS" id="PR00344">
    <property type="entry name" value="BCTRLSENSOR"/>
</dbReference>
<dbReference type="CDD" id="cd00082">
    <property type="entry name" value="HisKA"/>
    <property type="match status" value="1"/>
</dbReference>
<evidence type="ECO:0000313" key="9">
    <source>
        <dbReference type="Proteomes" id="UP001333818"/>
    </source>
</evidence>
<dbReference type="AlphaFoldDB" id="A0AAW9Q5J7"/>
<dbReference type="GO" id="GO:0016036">
    <property type="term" value="P:cellular response to phosphate starvation"/>
    <property type="evidence" value="ECO:0007669"/>
    <property type="project" value="TreeGrafter"/>
</dbReference>
<dbReference type="FunFam" id="3.30.565.10:FF:000006">
    <property type="entry name" value="Sensor histidine kinase WalK"/>
    <property type="match status" value="1"/>
</dbReference>
<dbReference type="InterPro" id="IPR003594">
    <property type="entry name" value="HATPase_dom"/>
</dbReference>
<protein>
    <recommendedName>
        <fullName evidence="2">histidine kinase</fullName>
        <ecNumber evidence="2">2.7.13.3</ecNumber>
    </recommendedName>
</protein>
<gene>
    <name evidence="8" type="ORF">V2H45_14210</name>
</gene>
<evidence type="ECO:0000256" key="6">
    <source>
        <dbReference type="ARBA" id="ARBA00023012"/>
    </source>
</evidence>
<proteinExistence type="predicted"/>
<keyword evidence="9" id="KW-1185">Reference proteome</keyword>
<keyword evidence="4" id="KW-0808">Transferase</keyword>
<evidence type="ECO:0000256" key="5">
    <source>
        <dbReference type="ARBA" id="ARBA00022777"/>
    </source>
</evidence>
<organism evidence="8 9">
    <name type="scientific">Tumidithrix elongata BACA0141</name>
    <dbReference type="NCBI Taxonomy" id="2716417"/>
    <lineage>
        <taxon>Bacteria</taxon>
        <taxon>Bacillati</taxon>
        <taxon>Cyanobacteriota</taxon>
        <taxon>Cyanophyceae</taxon>
        <taxon>Pseudanabaenales</taxon>
        <taxon>Pseudanabaenaceae</taxon>
        <taxon>Tumidithrix</taxon>
        <taxon>Tumidithrix elongata</taxon>
    </lineage>
</organism>
<dbReference type="SUPFAM" id="SSF55874">
    <property type="entry name" value="ATPase domain of HSP90 chaperone/DNA topoisomerase II/histidine kinase"/>
    <property type="match status" value="1"/>
</dbReference>
<keyword evidence="6" id="KW-0902">Two-component regulatory system</keyword>
<dbReference type="PANTHER" id="PTHR45453">
    <property type="entry name" value="PHOSPHATE REGULON SENSOR PROTEIN PHOR"/>
    <property type="match status" value="1"/>
</dbReference>
<keyword evidence="3" id="KW-0597">Phosphoprotein</keyword>
<reference evidence="8" key="1">
    <citation type="submission" date="2024-01" db="EMBL/GenBank/DDBJ databases">
        <title>Bank of Algae and Cyanobacteria of the Azores (BACA) strain genomes.</title>
        <authorList>
            <person name="Luz R."/>
            <person name="Cordeiro R."/>
            <person name="Fonseca A."/>
            <person name="Goncalves V."/>
        </authorList>
    </citation>
    <scope>NUCLEOTIDE SEQUENCE</scope>
    <source>
        <strain evidence="8">BACA0141</strain>
    </source>
</reference>
<dbReference type="EC" id="2.7.13.3" evidence="2"/>
<feature type="domain" description="Histidine kinase" evidence="7">
    <location>
        <begin position="11"/>
        <end position="228"/>
    </location>
</feature>
<dbReference type="InterPro" id="IPR005467">
    <property type="entry name" value="His_kinase_dom"/>
</dbReference>
<dbReference type="InterPro" id="IPR003661">
    <property type="entry name" value="HisK_dim/P_dom"/>
</dbReference>
<dbReference type="SUPFAM" id="SSF47384">
    <property type="entry name" value="Homodimeric domain of signal transducing histidine kinase"/>
    <property type="match status" value="1"/>
</dbReference>
<dbReference type="Gene3D" id="1.10.287.130">
    <property type="match status" value="1"/>
</dbReference>
<evidence type="ECO:0000256" key="2">
    <source>
        <dbReference type="ARBA" id="ARBA00012438"/>
    </source>
</evidence>
<keyword evidence="5 8" id="KW-0418">Kinase</keyword>
<evidence type="ECO:0000313" key="8">
    <source>
        <dbReference type="EMBL" id="MEE3717891.1"/>
    </source>
</evidence>
<evidence type="ECO:0000256" key="1">
    <source>
        <dbReference type="ARBA" id="ARBA00000085"/>
    </source>
</evidence>
<dbReference type="InterPro" id="IPR004358">
    <property type="entry name" value="Sig_transdc_His_kin-like_C"/>
</dbReference>
<evidence type="ECO:0000256" key="3">
    <source>
        <dbReference type="ARBA" id="ARBA00022553"/>
    </source>
</evidence>
<dbReference type="CDD" id="cd00075">
    <property type="entry name" value="HATPase"/>
    <property type="match status" value="1"/>
</dbReference>
<evidence type="ECO:0000259" key="7">
    <source>
        <dbReference type="PROSITE" id="PS50109"/>
    </source>
</evidence>
<dbReference type="GO" id="GO:0004721">
    <property type="term" value="F:phosphoprotein phosphatase activity"/>
    <property type="evidence" value="ECO:0007669"/>
    <property type="project" value="TreeGrafter"/>
</dbReference>
<sequence>MELQQKHLISNISHELRTPLTLIYGYMQSVLRRGDNLTAQQQEALKIAIAEMEQTIGLLKKMLDAARASDGIEPPHMETLLVKAEVDKAIKTIQTQHTRTIQIQTESRLEFAAIAADRYQLRQILIELMENAIRYSPPDTPIVIKLNKIADRMAIGICDQGCGIPEEEHSQIFELFYRVDRSRARTTGGAGIGLAIAKELTEAMGGTIGLQSQQGKGSTFTVMFPISSAS</sequence>